<evidence type="ECO:0008006" key="4">
    <source>
        <dbReference type="Google" id="ProtNLM"/>
    </source>
</evidence>
<organism evidence="2 3">
    <name type="scientific">Solanum pinnatisectum</name>
    <name type="common">tansyleaf nightshade</name>
    <dbReference type="NCBI Taxonomy" id="50273"/>
    <lineage>
        <taxon>Eukaryota</taxon>
        <taxon>Viridiplantae</taxon>
        <taxon>Streptophyta</taxon>
        <taxon>Embryophyta</taxon>
        <taxon>Tracheophyta</taxon>
        <taxon>Spermatophyta</taxon>
        <taxon>Magnoliopsida</taxon>
        <taxon>eudicotyledons</taxon>
        <taxon>Gunneridae</taxon>
        <taxon>Pentapetalae</taxon>
        <taxon>asterids</taxon>
        <taxon>lamiids</taxon>
        <taxon>Solanales</taxon>
        <taxon>Solanaceae</taxon>
        <taxon>Solanoideae</taxon>
        <taxon>Solaneae</taxon>
        <taxon>Solanum</taxon>
    </lineage>
</organism>
<evidence type="ECO:0000256" key="1">
    <source>
        <dbReference type="SAM" id="Phobius"/>
    </source>
</evidence>
<accession>A0AAV9K8J5</accession>
<evidence type="ECO:0000313" key="3">
    <source>
        <dbReference type="Proteomes" id="UP001311915"/>
    </source>
</evidence>
<keyword evidence="1" id="KW-1133">Transmembrane helix</keyword>
<comment type="caution">
    <text evidence="2">The sequence shown here is derived from an EMBL/GenBank/DDBJ whole genome shotgun (WGS) entry which is preliminary data.</text>
</comment>
<name>A0AAV9K8J5_9SOLN</name>
<protein>
    <recommendedName>
        <fullName evidence="4">Zinc finger GRF-type domain-containing protein</fullName>
    </recommendedName>
</protein>
<gene>
    <name evidence="2" type="ORF">R3W88_004173</name>
</gene>
<dbReference type="AlphaFoldDB" id="A0AAV9K8J5"/>
<sequence>MSQDSSVSSRSTMKCQCGIVTRIFTAFTPANVGRRFYECSKPNTRMVDLEKYVASNIKENCERLDEIIVSKNEEVVVDNEEVVVDKSKKNVYKMWIVIAMLWCCFASFVTFWMMK</sequence>
<dbReference type="Proteomes" id="UP001311915">
    <property type="component" value="Unassembled WGS sequence"/>
</dbReference>
<feature type="transmembrane region" description="Helical" evidence="1">
    <location>
        <begin position="94"/>
        <end position="114"/>
    </location>
</feature>
<reference evidence="2 3" key="1">
    <citation type="submission" date="2023-10" db="EMBL/GenBank/DDBJ databases">
        <title>Genome-Wide Identification Analysis in wild type Solanum Pinnatisectum Reveals Some Genes Defensing Phytophthora Infestans.</title>
        <authorList>
            <person name="Sun C."/>
        </authorList>
    </citation>
    <scope>NUCLEOTIDE SEQUENCE [LARGE SCALE GENOMIC DNA]</scope>
    <source>
        <strain evidence="2">LQN</strain>
        <tissue evidence="2">Leaf</tissue>
    </source>
</reference>
<keyword evidence="3" id="KW-1185">Reference proteome</keyword>
<keyword evidence="1" id="KW-0812">Transmembrane</keyword>
<dbReference type="EMBL" id="JAWPEI010000011">
    <property type="protein sequence ID" value="KAK4709660.1"/>
    <property type="molecule type" value="Genomic_DNA"/>
</dbReference>
<proteinExistence type="predicted"/>
<evidence type="ECO:0000313" key="2">
    <source>
        <dbReference type="EMBL" id="KAK4709660.1"/>
    </source>
</evidence>
<keyword evidence="1" id="KW-0472">Membrane</keyword>